<dbReference type="Pfam" id="PF00867">
    <property type="entry name" value="XPG_I"/>
    <property type="match status" value="1"/>
</dbReference>
<dbReference type="GO" id="GO:0005634">
    <property type="term" value="C:nucleus"/>
    <property type="evidence" value="ECO:0007669"/>
    <property type="project" value="UniProtKB-SubCell"/>
</dbReference>
<feature type="compositionally biased region" description="Polar residues" evidence="16">
    <location>
        <begin position="356"/>
        <end position="368"/>
    </location>
</feature>
<evidence type="ECO:0000256" key="5">
    <source>
        <dbReference type="ARBA" id="ARBA00022723"/>
    </source>
</evidence>
<dbReference type="Gene3D" id="3.40.50.1010">
    <property type="entry name" value="5'-nuclease"/>
    <property type="match status" value="1"/>
</dbReference>
<dbReference type="Pfam" id="PF00752">
    <property type="entry name" value="XPG_N"/>
    <property type="match status" value="1"/>
</dbReference>
<evidence type="ECO:0000256" key="11">
    <source>
        <dbReference type="ARBA" id="ARBA00022881"/>
    </source>
</evidence>
<dbReference type="PROSITE" id="PS50005">
    <property type="entry name" value="TPR"/>
    <property type="match status" value="1"/>
</dbReference>
<keyword evidence="15" id="KW-0802">TPR repeat</keyword>
<evidence type="ECO:0000256" key="4">
    <source>
        <dbReference type="ARBA" id="ARBA00022722"/>
    </source>
</evidence>
<evidence type="ECO:0000256" key="3">
    <source>
        <dbReference type="ARBA" id="ARBA00010563"/>
    </source>
</evidence>
<dbReference type="GO" id="GO:0003677">
    <property type="term" value="F:DNA binding"/>
    <property type="evidence" value="ECO:0007669"/>
    <property type="project" value="UniProtKB-KW"/>
</dbReference>
<dbReference type="SUPFAM" id="SSF88723">
    <property type="entry name" value="PIN domain-like"/>
    <property type="match status" value="1"/>
</dbReference>
<dbReference type="Gene3D" id="1.10.150.20">
    <property type="entry name" value="5' to 3' exonuclease, C-terminal subdomain"/>
    <property type="match status" value="1"/>
</dbReference>
<evidence type="ECO:0000256" key="2">
    <source>
        <dbReference type="ARBA" id="ARBA00004123"/>
    </source>
</evidence>
<feature type="region of interest" description="Disordered" evidence="16">
    <location>
        <begin position="580"/>
        <end position="634"/>
    </location>
</feature>
<keyword evidence="13" id="KW-0234">DNA repair</keyword>
<dbReference type="InterPro" id="IPR006086">
    <property type="entry name" value="XPG-I_dom"/>
</dbReference>
<accession>A0A8H7Q5D0</accession>
<dbReference type="PRINTS" id="PR00853">
    <property type="entry name" value="XPGRADSUPER"/>
</dbReference>
<keyword evidence="7" id="KW-0227">DNA damage</keyword>
<keyword evidence="5" id="KW-0479">Metal-binding</keyword>
<evidence type="ECO:0000256" key="1">
    <source>
        <dbReference type="ARBA" id="ARBA00001946"/>
    </source>
</evidence>
<feature type="compositionally biased region" description="Polar residues" evidence="16">
    <location>
        <begin position="585"/>
        <end position="622"/>
    </location>
</feature>
<dbReference type="GO" id="GO:0035312">
    <property type="term" value="F:5'-3' DNA exonuclease activity"/>
    <property type="evidence" value="ECO:0007669"/>
    <property type="project" value="InterPro"/>
</dbReference>
<dbReference type="FunFam" id="3.40.50.1010:FF:000002">
    <property type="entry name" value="Exonuclease 1, putative"/>
    <property type="match status" value="1"/>
</dbReference>
<dbReference type="Proteomes" id="UP000612746">
    <property type="component" value="Unassembled WGS sequence"/>
</dbReference>
<keyword evidence="6" id="KW-0255">Endonuclease</keyword>
<keyword evidence="20" id="KW-1185">Reference proteome</keyword>
<reference evidence="19" key="1">
    <citation type="submission" date="2020-12" db="EMBL/GenBank/DDBJ databases">
        <title>Metabolic potential, ecology and presence of endohyphal bacteria is reflected in genomic diversity of Mucoromycotina.</title>
        <authorList>
            <person name="Muszewska A."/>
            <person name="Okrasinska A."/>
            <person name="Steczkiewicz K."/>
            <person name="Drgas O."/>
            <person name="Orlowska M."/>
            <person name="Perlinska-Lenart U."/>
            <person name="Aleksandrzak-Piekarczyk T."/>
            <person name="Szatraj K."/>
            <person name="Zielenkiewicz U."/>
            <person name="Pilsyk S."/>
            <person name="Malc E."/>
            <person name="Mieczkowski P."/>
            <person name="Kruszewska J.S."/>
            <person name="Biernat P."/>
            <person name="Pawlowska J."/>
        </authorList>
    </citation>
    <scope>NUCLEOTIDE SEQUENCE</scope>
    <source>
        <strain evidence="19">WA0000051536</strain>
    </source>
</reference>
<dbReference type="SUPFAM" id="SSF47807">
    <property type="entry name" value="5' to 3' exonuclease, C-terminal subdomain"/>
    <property type="match status" value="1"/>
</dbReference>
<organism evidence="19 20">
    <name type="scientific">Umbelopsis vinacea</name>
    <dbReference type="NCBI Taxonomy" id="44442"/>
    <lineage>
        <taxon>Eukaryota</taxon>
        <taxon>Fungi</taxon>
        <taxon>Fungi incertae sedis</taxon>
        <taxon>Mucoromycota</taxon>
        <taxon>Mucoromycotina</taxon>
        <taxon>Umbelopsidomycetes</taxon>
        <taxon>Umbelopsidales</taxon>
        <taxon>Umbelopsidaceae</taxon>
        <taxon>Umbelopsis</taxon>
    </lineage>
</organism>
<dbReference type="SMART" id="SM00484">
    <property type="entry name" value="XPGI"/>
    <property type="match status" value="1"/>
</dbReference>
<evidence type="ECO:0000259" key="18">
    <source>
        <dbReference type="SMART" id="SM00485"/>
    </source>
</evidence>
<keyword evidence="8" id="KW-0378">Hydrolase</keyword>
<gene>
    <name evidence="19" type="ORF">INT44_003035</name>
</gene>
<dbReference type="GO" id="GO:0006281">
    <property type="term" value="P:DNA repair"/>
    <property type="evidence" value="ECO:0007669"/>
    <property type="project" value="UniProtKB-KW"/>
</dbReference>
<evidence type="ECO:0000256" key="6">
    <source>
        <dbReference type="ARBA" id="ARBA00022759"/>
    </source>
</evidence>
<dbReference type="GO" id="GO:0017108">
    <property type="term" value="F:5'-flap endonuclease activity"/>
    <property type="evidence" value="ECO:0007669"/>
    <property type="project" value="TreeGrafter"/>
</dbReference>
<evidence type="ECO:0000256" key="7">
    <source>
        <dbReference type="ARBA" id="ARBA00022763"/>
    </source>
</evidence>
<dbReference type="InterPro" id="IPR037315">
    <property type="entry name" value="EXO1_H3TH"/>
</dbReference>
<dbReference type="InterPro" id="IPR019734">
    <property type="entry name" value="TPR_rpt"/>
</dbReference>
<keyword evidence="9" id="KW-0269">Exonuclease</keyword>
<feature type="domain" description="XPG-I" evidence="17">
    <location>
        <begin position="138"/>
        <end position="208"/>
    </location>
</feature>
<feature type="region of interest" description="Disordered" evidence="16">
    <location>
        <begin position="416"/>
        <end position="455"/>
    </location>
</feature>
<dbReference type="OrthoDB" id="26491at2759"/>
<keyword evidence="12" id="KW-0238">DNA-binding</keyword>
<feature type="compositionally biased region" description="Low complexity" evidence="16">
    <location>
        <begin position="416"/>
        <end position="428"/>
    </location>
</feature>
<dbReference type="GO" id="GO:0046872">
    <property type="term" value="F:metal ion binding"/>
    <property type="evidence" value="ECO:0007669"/>
    <property type="project" value="UniProtKB-KW"/>
</dbReference>
<comment type="similarity">
    <text evidence="3">Belongs to the XPG/RAD2 endonuclease family. EXO1 subfamily.</text>
</comment>
<dbReference type="CDD" id="cd09857">
    <property type="entry name" value="PIN_EXO1"/>
    <property type="match status" value="1"/>
</dbReference>
<proteinExistence type="inferred from homology"/>
<feature type="region of interest" description="Disordered" evidence="16">
    <location>
        <begin position="344"/>
        <end position="368"/>
    </location>
</feature>
<evidence type="ECO:0000313" key="19">
    <source>
        <dbReference type="EMBL" id="KAG2186809.1"/>
    </source>
</evidence>
<dbReference type="PANTHER" id="PTHR11081:SF9">
    <property type="entry name" value="FLAP ENDONUCLEASE 1"/>
    <property type="match status" value="1"/>
</dbReference>
<dbReference type="EMBL" id="JAEPRA010000004">
    <property type="protein sequence ID" value="KAG2186809.1"/>
    <property type="molecule type" value="Genomic_DNA"/>
</dbReference>
<dbReference type="SMART" id="SM00279">
    <property type="entry name" value="HhH2"/>
    <property type="match status" value="1"/>
</dbReference>
<evidence type="ECO:0000256" key="14">
    <source>
        <dbReference type="ARBA" id="ARBA00023242"/>
    </source>
</evidence>
<dbReference type="InterPro" id="IPR029060">
    <property type="entry name" value="PIN-like_dom_sf"/>
</dbReference>
<dbReference type="PANTHER" id="PTHR11081">
    <property type="entry name" value="FLAP ENDONUCLEASE FAMILY MEMBER"/>
    <property type="match status" value="1"/>
</dbReference>
<keyword evidence="4" id="KW-0540">Nuclease</keyword>
<name>A0A8H7Q5D0_9FUNG</name>
<comment type="subcellular location">
    <subcellularLocation>
        <location evidence="2">Nucleus</location>
    </subcellularLocation>
</comment>
<evidence type="ECO:0000256" key="9">
    <source>
        <dbReference type="ARBA" id="ARBA00022839"/>
    </source>
</evidence>
<dbReference type="CDD" id="cd09908">
    <property type="entry name" value="H3TH_EXO1"/>
    <property type="match status" value="1"/>
</dbReference>
<evidence type="ECO:0000256" key="10">
    <source>
        <dbReference type="ARBA" id="ARBA00022842"/>
    </source>
</evidence>
<dbReference type="AlphaFoldDB" id="A0A8H7Q5D0"/>
<evidence type="ECO:0000256" key="16">
    <source>
        <dbReference type="SAM" id="MobiDB-lite"/>
    </source>
</evidence>
<protein>
    <recommendedName>
        <fullName evidence="21">Exonuclease 1</fullName>
    </recommendedName>
</protein>
<sequence length="634" mass="71014">MGISGLIPILKSIHAKVHIREYSGQSIAVDGYVWLHRGVFSCAMELAMGNPTDKYIQYFMHYIRMLKFNKIDPIIVFDGGKLPSKRHTEEDRHAKREEYRAKGMEYLRVGDRKKAFECFQKCVDVTPEMAYQVIKQLKKENVKYVVAPYEADGQLAYLMKSGKVTAVITEDSDMIVFGCKTIIFKLDKYGEGIEINLDKLSSVSDINLKGWTTSDIRQMCILSGCDYLPSLSGMGLKTAHKLLQKYKTADKVIQFIRFEGKTPVPADYELDFNRAEFTFLYQRVYDVDSGEMIHLTPLPASLGTNDMSFLGSKLDKDTATKVAQGILHPCTHKPITDIQSHARYDNKENIPPKSNVLASRNGENNSHASANQKSIANYFAKPSTTSQTQISSTASQQPLIRRESSLMGSVMHDLSISSQSSDSSISAIEPTRHAVRTSTPLKRPSSDALDEHKDHGRVDVLRARTSTYTFGDKQVDRLTLPHTGPPALQQKGTVPSISTQARTIRTVSRFFLSSVPAKKKEEPPIATQENAGIDRLLLAQNDRHTDKVLQGIKAKFGMDKTTKNIQQPFLDELHTKSNLARRPLQSLSSNKNVPLSKQSNKLSSMKATRQEASQKSTQTKQLNLLERYGYHAAS</sequence>
<dbReference type="FunFam" id="1.10.150.20:FF:000011">
    <property type="entry name" value="exonuclease 1"/>
    <property type="match status" value="1"/>
</dbReference>
<dbReference type="SMART" id="SM00485">
    <property type="entry name" value="XPGN"/>
    <property type="match status" value="1"/>
</dbReference>
<evidence type="ECO:0008006" key="21">
    <source>
        <dbReference type="Google" id="ProtNLM"/>
    </source>
</evidence>
<keyword evidence="11" id="KW-0267">Excision nuclease</keyword>
<keyword evidence="10" id="KW-0460">Magnesium</keyword>
<evidence type="ECO:0000256" key="13">
    <source>
        <dbReference type="ARBA" id="ARBA00023204"/>
    </source>
</evidence>
<comment type="caution">
    <text evidence="19">The sequence shown here is derived from an EMBL/GenBank/DDBJ whole genome shotgun (WGS) entry which is preliminary data.</text>
</comment>
<evidence type="ECO:0000259" key="17">
    <source>
        <dbReference type="SMART" id="SM00484"/>
    </source>
</evidence>
<feature type="domain" description="XPG N-terminal" evidence="18">
    <location>
        <begin position="1"/>
        <end position="99"/>
    </location>
</feature>
<evidence type="ECO:0000256" key="8">
    <source>
        <dbReference type="ARBA" id="ARBA00022801"/>
    </source>
</evidence>
<feature type="repeat" description="TPR" evidence="15">
    <location>
        <begin position="96"/>
        <end position="129"/>
    </location>
</feature>
<evidence type="ECO:0000313" key="20">
    <source>
        <dbReference type="Proteomes" id="UP000612746"/>
    </source>
</evidence>
<evidence type="ECO:0000256" key="15">
    <source>
        <dbReference type="PROSITE-ProRule" id="PRU00339"/>
    </source>
</evidence>
<evidence type="ECO:0000256" key="12">
    <source>
        <dbReference type="ARBA" id="ARBA00023125"/>
    </source>
</evidence>
<dbReference type="InterPro" id="IPR036279">
    <property type="entry name" value="5-3_exonuclease_C_sf"/>
</dbReference>
<comment type="cofactor">
    <cofactor evidence="1">
        <name>Mg(2+)</name>
        <dbReference type="ChEBI" id="CHEBI:18420"/>
    </cofactor>
</comment>
<dbReference type="InterPro" id="IPR008918">
    <property type="entry name" value="HhH2"/>
</dbReference>
<dbReference type="InterPro" id="IPR006084">
    <property type="entry name" value="XPG/Rad2"/>
</dbReference>
<dbReference type="InterPro" id="IPR044752">
    <property type="entry name" value="PIN-like_EXO1"/>
</dbReference>
<dbReference type="InterPro" id="IPR006085">
    <property type="entry name" value="XPG_DNA_repair_N"/>
</dbReference>
<keyword evidence="14" id="KW-0539">Nucleus</keyword>